<dbReference type="EMBL" id="FNZZ01000005">
    <property type="protein sequence ID" value="SEL82684.1"/>
    <property type="molecule type" value="Genomic_DNA"/>
</dbReference>
<accession>A0A1H7TE75</accession>
<dbReference type="Proteomes" id="UP000199214">
    <property type="component" value="Unassembled WGS sequence"/>
</dbReference>
<dbReference type="OrthoDB" id="7594920at2"/>
<dbReference type="InterPro" id="IPR036390">
    <property type="entry name" value="WH_DNA-bd_sf"/>
</dbReference>
<dbReference type="SUPFAM" id="SSF46785">
    <property type="entry name" value="Winged helix' DNA-binding domain"/>
    <property type="match status" value="1"/>
</dbReference>
<reference evidence="2" key="1">
    <citation type="submission" date="2016-10" db="EMBL/GenBank/DDBJ databases">
        <authorList>
            <person name="Varghese N."/>
            <person name="Submissions S."/>
        </authorList>
    </citation>
    <scope>NUCLEOTIDE SEQUENCE [LARGE SCALE GENOMIC DNA]</scope>
    <source>
        <strain evidence="2">JS21-1</strain>
    </source>
</reference>
<proteinExistence type="predicted"/>
<organism evidence="1 2">
    <name type="scientific">Sphingomonas palmae</name>
    <dbReference type="NCBI Taxonomy" id="1855283"/>
    <lineage>
        <taxon>Bacteria</taxon>
        <taxon>Pseudomonadati</taxon>
        <taxon>Pseudomonadota</taxon>
        <taxon>Alphaproteobacteria</taxon>
        <taxon>Sphingomonadales</taxon>
        <taxon>Sphingomonadaceae</taxon>
        <taxon>Sphingomonas</taxon>
    </lineage>
</organism>
<keyword evidence="2" id="KW-1185">Reference proteome</keyword>
<dbReference type="RefSeq" id="WP_143051866.1">
    <property type="nucleotide sequence ID" value="NZ_FNZZ01000005.1"/>
</dbReference>
<dbReference type="STRING" id="1855283.SAMN05216382_2741"/>
<dbReference type="InterPro" id="IPR036388">
    <property type="entry name" value="WH-like_DNA-bd_sf"/>
</dbReference>
<name>A0A1H7TE75_9SPHN</name>
<protein>
    <submittedName>
        <fullName evidence="1">Uncharacterized protein</fullName>
    </submittedName>
</protein>
<evidence type="ECO:0000313" key="1">
    <source>
        <dbReference type="EMBL" id="SEL82684.1"/>
    </source>
</evidence>
<evidence type="ECO:0000313" key="2">
    <source>
        <dbReference type="Proteomes" id="UP000199214"/>
    </source>
</evidence>
<sequence>MRMGADRADAAAGWEAAFSADLAARFDAIVIGRAARDADARSAALDALGARVTSELPLDSDWSTLTEHAGHPVLIVDLTAQATVPVDVLERVDELAAMRAWPLVVAFTPKQLDPVAAICARPNTHLLCAPEVSEWIATLAIAAGGDDAGLSERVGESESARLHRLNAEVARIAEVVARLSRQSEATRRRQDDNRVASFTTATPDYDISAAQVREVIRARRLRDRFFEGGLFEDPAWDMLLDLLGAQLERGQVSVSSLCIAAAVPPTTALRWISKLTDAGLIEREADPFDKRRAFLKLSSQGGHAMQRYVAAVRESKLPFV</sequence>
<dbReference type="Gene3D" id="1.10.10.10">
    <property type="entry name" value="Winged helix-like DNA-binding domain superfamily/Winged helix DNA-binding domain"/>
    <property type="match status" value="1"/>
</dbReference>
<dbReference type="AlphaFoldDB" id="A0A1H7TE75"/>
<gene>
    <name evidence="1" type="ORF">SAMN05216382_2741</name>
</gene>